<keyword evidence="9" id="KW-1185">Reference proteome</keyword>
<name>A0ABT8H0Z8_9ACTN</name>
<dbReference type="GO" id="GO:0043799">
    <property type="term" value="F:glycine oxidase activity"/>
    <property type="evidence" value="ECO:0007669"/>
    <property type="project" value="UniProtKB-EC"/>
</dbReference>
<dbReference type="Proteomes" id="UP001172702">
    <property type="component" value="Unassembled WGS sequence"/>
</dbReference>
<dbReference type="EC" id="1.4.3.19" evidence="5"/>
<dbReference type="RefSeq" id="WP_301162427.1">
    <property type="nucleotide sequence ID" value="NZ_JAUHTB010000005.1"/>
</dbReference>
<proteinExistence type="predicted"/>
<feature type="compositionally biased region" description="Basic and acidic residues" evidence="6">
    <location>
        <begin position="1"/>
        <end position="29"/>
    </location>
</feature>
<dbReference type="Gene3D" id="3.30.9.10">
    <property type="entry name" value="D-Amino Acid Oxidase, subunit A, domain 2"/>
    <property type="match status" value="1"/>
</dbReference>
<dbReference type="EMBL" id="JAUHTB010000005">
    <property type="protein sequence ID" value="MDN4505649.1"/>
    <property type="molecule type" value="Genomic_DNA"/>
</dbReference>
<dbReference type="Pfam" id="PF01266">
    <property type="entry name" value="DAO"/>
    <property type="match status" value="1"/>
</dbReference>
<comment type="catalytic activity">
    <reaction evidence="4">
        <text>glycine + O2 + H2O = glyoxylate + H2O2 + NH4(+)</text>
        <dbReference type="Rhea" id="RHEA:11532"/>
        <dbReference type="ChEBI" id="CHEBI:15377"/>
        <dbReference type="ChEBI" id="CHEBI:15379"/>
        <dbReference type="ChEBI" id="CHEBI:16240"/>
        <dbReference type="ChEBI" id="CHEBI:28938"/>
        <dbReference type="ChEBI" id="CHEBI:36655"/>
        <dbReference type="ChEBI" id="CHEBI:57305"/>
        <dbReference type="EC" id="1.4.3.19"/>
    </reaction>
</comment>
<reference evidence="8 9" key="1">
    <citation type="submission" date="2023-07" db="EMBL/GenBank/DDBJ databases">
        <title>Strategy for survival of the halotoleranting strain Dietzia MX2 from the Yakshinskoe mineral salts deposit.</title>
        <authorList>
            <person name="Kharitonova M.A."/>
            <person name="Kupriyanova-Ashina F.G."/>
            <person name="Shakirov T.R."/>
            <person name="Vafina M.S."/>
            <person name="Ilinskaya O.N."/>
        </authorList>
    </citation>
    <scope>NUCLEOTIDE SEQUENCE [LARGE SCALE GENOMIC DNA]</scope>
    <source>
        <strain evidence="8 9">MX2</strain>
    </source>
</reference>
<dbReference type="NCBIfam" id="TIGR02352">
    <property type="entry name" value="thiamin_ThiO"/>
    <property type="match status" value="1"/>
</dbReference>
<keyword evidence="2" id="KW-0784">Thiamine biosynthesis</keyword>
<evidence type="ECO:0000313" key="8">
    <source>
        <dbReference type="EMBL" id="MDN4505649.1"/>
    </source>
</evidence>
<accession>A0ABT8H0Z8</accession>
<feature type="domain" description="FAD dependent oxidoreductase" evidence="7">
    <location>
        <begin position="59"/>
        <end position="396"/>
    </location>
</feature>
<organism evidence="8 9">
    <name type="scientific">Dietzia maris</name>
    <dbReference type="NCBI Taxonomy" id="37915"/>
    <lineage>
        <taxon>Bacteria</taxon>
        <taxon>Bacillati</taxon>
        <taxon>Actinomycetota</taxon>
        <taxon>Actinomycetes</taxon>
        <taxon>Mycobacteriales</taxon>
        <taxon>Dietziaceae</taxon>
        <taxon>Dietzia</taxon>
    </lineage>
</organism>
<dbReference type="InterPro" id="IPR036188">
    <property type="entry name" value="FAD/NAD-bd_sf"/>
</dbReference>
<keyword evidence="3 8" id="KW-0560">Oxidoreductase</keyword>
<dbReference type="InterPro" id="IPR012727">
    <property type="entry name" value="Gly_oxidase_ThiO"/>
</dbReference>
<dbReference type="SUPFAM" id="SSF54373">
    <property type="entry name" value="FAD-linked reductases, C-terminal domain"/>
    <property type="match status" value="1"/>
</dbReference>
<evidence type="ECO:0000256" key="5">
    <source>
        <dbReference type="ARBA" id="ARBA00050018"/>
    </source>
</evidence>
<evidence type="ECO:0000256" key="4">
    <source>
        <dbReference type="ARBA" id="ARBA00049872"/>
    </source>
</evidence>
<evidence type="ECO:0000259" key="7">
    <source>
        <dbReference type="Pfam" id="PF01266"/>
    </source>
</evidence>
<dbReference type="PANTHER" id="PTHR13847">
    <property type="entry name" value="SARCOSINE DEHYDROGENASE-RELATED"/>
    <property type="match status" value="1"/>
</dbReference>
<evidence type="ECO:0000256" key="6">
    <source>
        <dbReference type="SAM" id="MobiDB-lite"/>
    </source>
</evidence>
<evidence type="ECO:0000313" key="9">
    <source>
        <dbReference type="Proteomes" id="UP001172702"/>
    </source>
</evidence>
<dbReference type="Gene3D" id="3.50.50.60">
    <property type="entry name" value="FAD/NAD(P)-binding domain"/>
    <property type="match status" value="1"/>
</dbReference>
<dbReference type="InterPro" id="IPR006076">
    <property type="entry name" value="FAD-dep_OxRdtase"/>
</dbReference>
<dbReference type="PANTHER" id="PTHR13847:SF289">
    <property type="entry name" value="GLYCINE OXIDASE"/>
    <property type="match status" value="1"/>
</dbReference>
<evidence type="ECO:0000256" key="1">
    <source>
        <dbReference type="ARBA" id="ARBA00004948"/>
    </source>
</evidence>
<gene>
    <name evidence="8" type="primary">thiO</name>
    <name evidence="8" type="ORF">QYF62_06245</name>
</gene>
<dbReference type="SUPFAM" id="SSF51971">
    <property type="entry name" value="Nucleotide-binding domain"/>
    <property type="match status" value="1"/>
</dbReference>
<evidence type="ECO:0000256" key="2">
    <source>
        <dbReference type="ARBA" id="ARBA00022977"/>
    </source>
</evidence>
<feature type="region of interest" description="Disordered" evidence="6">
    <location>
        <begin position="1"/>
        <end position="31"/>
    </location>
</feature>
<comment type="caution">
    <text evidence="8">The sequence shown here is derived from an EMBL/GenBank/DDBJ whole genome shotgun (WGS) entry which is preliminary data.</text>
</comment>
<protein>
    <recommendedName>
        <fullName evidence="5">glycine oxidase</fullName>
        <ecNumber evidence="5">1.4.3.19</ecNumber>
    </recommendedName>
</protein>
<comment type="pathway">
    <text evidence="1">Cofactor biosynthesis; thiamine diphosphate biosynthesis.</text>
</comment>
<sequence length="424" mass="44384">MTSRAAADDDGHRPAADDDGHRPAADDGFRPGAGAGAGAAAVAREAADNGIARIGARRLAVIGGSVIGLACAWSAARTKLATEVVIYEPDESGPDGVPAAAAAWVAGGMLAPFSEAWPGEEAVFALGVDSLRRWPDMLDALEPYVPPGPPVRTGTHTHMLAVDEADARDLDMAMEWAARQPDSTDADLRRITRRELREAEPSLARVARAAYRMDSEGAVDNRVLLAALTRACRAEGVRWVRSAVTSLDDVDADRIVLAAGSGSAELAGLPVRPVKGEVLRLRARPGCEDPPRGVVRAFVRGRPLYLVPRDGGLVVGATQYEHGDDRQVTVAGVRDLLADAETIFPGIGEYELAEAIAGLRPMSPDNLPFLGADPTDPRVIHATGHGRNGIALTPVTVAAVWAALHAVRGPAAARAAAPDRFARG</sequence>
<evidence type="ECO:0000256" key="3">
    <source>
        <dbReference type="ARBA" id="ARBA00023002"/>
    </source>
</evidence>